<protein>
    <submittedName>
        <fullName evidence="2">BNR repeat protein</fullName>
    </submittedName>
</protein>
<dbReference type="OrthoDB" id="7294637at2"/>
<dbReference type="RefSeq" id="WP_111621806.1">
    <property type="nucleotide sequence ID" value="NZ_QLLN01000001.1"/>
</dbReference>
<name>A0A327RF03_9FLAO</name>
<dbReference type="EMBL" id="QLLN01000001">
    <property type="protein sequence ID" value="RAJ15489.1"/>
    <property type="molecule type" value="Genomic_DNA"/>
</dbReference>
<dbReference type="PROSITE" id="PS51257">
    <property type="entry name" value="PROKAR_LIPOPROTEIN"/>
    <property type="match status" value="1"/>
</dbReference>
<dbReference type="Pfam" id="PF13088">
    <property type="entry name" value="BNR_2"/>
    <property type="match status" value="1"/>
</dbReference>
<sequence length="385" mass="42958">MSIKFIFSPILLWVLLGIAFSCKSIKTTNKILVSKEPETVLSLQPSVSNPRNSEGDFIRLKNGNLLFVYTHYTEGSGSDHDPAHLASRYSDDNGITWSKQDKVLLPNEGGMNVMSISLLRLQNGSIALFYLRKNSTEDCIPMMRISTDETQSWSSPIPCITDKKGYFVLNNDRVIQLEDGRLLFAVAEHPTTEKGFSAQGNLFSYYSDDNGKTWTSSEMVPNNTETITQEPGLIEMNDGRIMMYIRASGGVQQLSFSKDRGATWSAIEPSSIYSPLSPATIEKVPGTKDWVMVWNNNDGSDPVIKGKRTPFTIAISKDEGKTWGNIKNIATDPEGWYCYTALYFIDSQNLILGHCAGNSIQRTGLAVTNLTTLNWDWIIKSEDKE</sequence>
<dbReference type="AlphaFoldDB" id="A0A327RF03"/>
<evidence type="ECO:0000313" key="2">
    <source>
        <dbReference type="EMBL" id="RAJ15489.1"/>
    </source>
</evidence>
<dbReference type="Proteomes" id="UP000249696">
    <property type="component" value="Unassembled WGS sequence"/>
</dbReference>
<dbReference type="PANTHER" id="PTHR43752">
    <property type="entry name" value="BNR/ASP-BOX REPEAT FAMILY PROTEIN"/>
    <property type="match status" value="1"/>
</dbReference>
<feature type="domain" description="Sialidase" evidence="1">
    <location>
        <begin position="88"/>
        <end position="342"/>
    </location>
</feature>
<accession>A0A327RF03</accession>
<gene>
    <name evidence="2" type="ORF">LV92_00184</name>
</gene>
<dbReference type="Gene3D" id="2.120.10.10">
    <property type="match status" value="1"/>
</dbReference>
<keyword evidence="3" id="KW-1185">Reference proteome</keyword>
<dbReference type="SUPFAM" id="SSF50939">
    <property type="entry name" value="Sialidases"/>
    <property type="match status" value="1"/>
</dbReference>
<dbReference type="InterPro" id="IPR036278">
    <property type="entry name" value="Sialidase_sf"/>
</dbReference>
<evidence type="ECO:0000313" key="3">
    <source>
        <dbReference type="Proteomes" id="UP000249696"/>
    </source>
</evidence>
<organism evidence="2 3">
    <name type="scientific">Arenibacter echinorum</name>
    <dbReference type="NCBI Taxonomy" id="440515"/>
    <lineage>
        <taxon>Bacteria</taxon>
        <taxon>Pseudomonadati</taxon>
        <taxon>Bacteroidota</taxon>
        <taxon>Flavobacteriia</taxon>
        <taxon>Flavobacteriales</taxon>
        <taxon>Flavobacteriaceae</taxon>
        <taxon>Arenibacter</taxon>
    </lineage>
</organism>
<dbReference type="CDD" id="cd15482">
    <property type="entry name" value="Sialidase_non-viral"/>
    <property type="match status" value="1"/>
</dbReference>
<evidence type="ECO:0000259" key="1">
    <source>
        <dbReference type="Pfam" id="PF13088"/>
    </source>
</evidence>
<comment type="caution">
    <text evidence="2">The sequence shown here is derived from an EMBL/GenBank/DDBJ whole genome shotgun (WGS) entry which is preliminary data.</text>
</comment>
<dbReference type="PANTHER" id="PTHR43752:SF2">
    <property type="entry name" value="BNR_ASP-BOX REPEAT FAMILY PROTEIN"/>
    <property type="match status" value="1"/>
</dbReference>
<proteinExistence type="predicted"/>
<reference evidence="2 3" key="1">
    <citation type="submission" date="2018-06" db="EMBL/GenBank/DDBJ databases">
        <title>Genomic Encyclopedia of Archaeal and Bacterial Type Strains, Phase II (KMG-II): from individual species to whole genera.</title>
        <authorList>
            <person name="Goeker M."/>
        </authorList>
    </citation>
    <scope>NUCLEOTIDE SEQUENCE [LARGE SCALE GENOMIC DNA]</scope>
    <source>
        <strain evidence="2 3">DSM 23522</strain>
    </source>
</reference>
<dbReference type="InterPro" id="IPR011040">
    <property type="entry name" value="Sialidase"/>
</dbReference>